<proteinExistence type="predicted"/>
<accession>A0ACB8QZX0</accession>
<evidence type="ECO:0000313" key="2">
    <source>
        <dbReference type="Proteomes" id="UP000814128"/>
    </source>
</evidence>
<dbReference type="EMBL" id="MU273465">
    <property type="protein sequence ID" value="KAI0037147.1"/>
    <property type="molecule type" value="Genomic_DNA"/>
</dbReference>
<sequence>MPRNHAPGPSTLRNRNRVTNKTRLRVIKGNVEGDPLAFDEDEEKARVVSTAGVDAEDANEHHLQAVLSASSIRHQQNLQRATRGAEKNDKQPDAYIPIPDNTGLVDDYERFYPAATWTDPSSFVKTSATAEEAVSAALIDGFTYYMDERDKEWLDKNNEEARGEGTSVQGAVSAAGTRTSQRSAKARGKEPEHSRITPITEDEFELVMGIFEKVTHDMAPFLHHCPTEKPSFPSFPEYQKTFETPLPPSMFAVFVVPSWVPQPAHLRQIAEVIYPYWKERRTERGVYRVIPTLNFDEQDVKNESYICFRRRDVKAMRKTRASQASSSEKLHRLQQELASVQELSKSLCVRETLKRDQLQSQHTVWESREKLVDLKRQFPSLATKEDDELFVDKERPPKRPKVPEPRIKIPAKLPKESSAASAIPTDETIMKPKERESVIAKRIEQELQLTRERDQMWDDAIDNSYQPVPPTLGQRFFKFVHEKPPPVEERVEEPSYRAVRTRRGRGGVLRFDRRATRAHPSRDEDFVRPVRQPLEAVESAQDRDDTSEWAWRLRSQWMHDGDDEPHLGPDGPDEQDRVLVDEFNTTVMRKTMRLFTERDNQAMQTDPSLHWSLVDGTRKLEQPFKIGGQPFASGSGQQGQMSAQQPSGIPIANPQASPPMTMQTPIRRSSSSMGAPMRISSSTPMRPPATPSAPPMPATPTHASPPRPTASSPVNSDSHLTVLPALPQDISISTSHHTGDSGGLVSAPLPPKPSASHAAITMPNGFHMNSMNGYTAALVNGAGVGVTMQNGQQVGIQQLSAYMNMNGSRPAAYIGPNSVNYSVPAMNLKLPTARQMQWTTAQGAPGVPNAQPNVAIAHSRTQGSFVNGMNGLNGGHGSPPRTSHSPSMQHQQVVESTSGY</sequence>
<reference evidence="1" key="2">
    <citation type="journal article" date="2022" name="New Phytol.">
        <title>Evolutionary transition to the ectomycorrhizal habit in the genomes of a hyperdiverse lineage of mushroom-forming fungi.</title>
        <authorList>
            <person name="Looney B."/>
            <person name="Miyauchi S."/>
            <person name="Morin E."/>
            <person name="Drula E."/>
            <person name="Courty P.E."/>
            <person name="Kohler A."/>
            <person name="Kuo A."/>
            <person name="LaButti K."/>
            <person name="Pangilinan J."/>
            <person name="Lipzen A."/>
            <person name="Riley R."/>
            <person name="Andreopoulos W."/>
            <person name="He G."/>
            <person name="Johnson J."/>
            <person name="Nolan M."/>
            <person name="Tritt A."/>
            <person name="Barry K.W."/>
            <person name="Grigoriev I.V."/>
            <person name="Nagy L.G."/>
            <person name="Hibbett D."/>
            <person name="Henrissat B."/>
            <person name="Matheny P.B."/>
            <person name="Labbe J."/>
            <person name="Martin F.M."/>
        </authorList>
    </citation>
    <scope>NUCLEOTIDE SEQUENCE</scope>
    <source>
        <strain evidence="1">EC-137</strain>
    </source>
</reference>
<reference evidence="1" key="1">
    <citation type="submission" date="2021-02" db="EMBL/GenBank/DDBJ databases">
        <authorList>
            <consortium name="DOE Joint Genome Institute"/>
            <person name="Ahrendt S."/>
            <person name="Looney B.P."/>
            <person name="Miyauchi S."/>
            <person name="Morin E."/>
            <person name="Drula E."/>
            <person name="Courty P.E."/>
            <person name="Chicoki N."/>
            <person name="Fauchery L."/>
            <person name="Kohler A."/>
            <person name="Kuo A."/>
            <person name="Labutti K."/>
            <person name="Pangilinan J."/>
            <person name="Lipzen A."/>
            <person name="Riley R."/>
            <person name="Andreopoulos W."/>
            <person name="He G."/>
            <person name="Johnson J."/>
            <person name="Barry K.W."/>
            <person name="Grigoriev I.V."/>
            <person name="Nagy L."/>
            <person name="Hibbett D."/>
            <person name="Henrissat B."/>
            <person name="Matheny P.B."/>
            <person name="Labbe J."/>
            <person name="Martin F."/>
        </authorList>
    </citation>
    <scope>NUCLEOTIDE SEQUENCE</scope>
    <source>
        <strain evidence="1">EC-137</strain>
    </source>
</reference>
<dbReference type="Proteomes" id="UP000814128">
    <property type="component" value="Unassembled WGS sequence"/>
</dbReference>
<gene>
    <name evidence="1" type="ORF">K488DRAFT_39497</name>
</gene>
<evidence type="ECO:0000313" key="1">
    <source>
        <dbReference type="EMBL" id="KAI0037147.1"/>
    </source>
</evidence>
<organism evidence="1 2">
    <name type="scientific">Vararia minispora EC-137</name>
    <dbReference type="NCBI Taxonomy" id="1314806"/>
    <lineage>
        <taxon>Eukaryota</taxon>
        <taxon>Fungi</taxon>
        <taxon>Dikarya</taxon>
        <taxon>Basidiomycota</taxon>
        <taxon>Agaricomycotina</taxon>
        <taxon>Agaricomycetes</taxon>
        <taxon>Russulales</taxon>
        <taxon>Lachnocladiaceae</taxon>
        <taxon>Vararia</taxon>
    </lineage>
</organism>
<keyword evidence="2" id="KW-1185">Reference proteome</keyword>
<protein>
    <submittedName>
        <fullName evidence="1">Enhancer of polycomb-like-domain-containing protein</fullName>
    </submittedName>
</protein>
<name>A0ACB8QZX0_9AGAM</name>
<comment type="caution">
    <text evidence="1">The sequence shown here is derived from an EMBL/GenBank/DDBJ whole genome shotgun (WGS) entry which is preliminary data.</text>
</comment>